<reference evidence="9 10" key="1">
    <citation type="journal article" date="2023" name="Commun. Biol.">
        <title>Genome analysis of Parmales, the sister group of diatoms, reveals the evolutionary specialization of diatoms from phago-mixotrophs to photoautotrophs.</title>
        <authorList>
            <person name="Ban H."/>
            <person name="Sato S."/>
            <person name="Yoshikawa S."/>
            <person name="Yamada K."/>
            <person name="Nakamura Y."/>
            <person name="Ichinomiya M."/>
            <person name="Sato N."/>
            <person name="Blanc-Mathieu R."/>
            <person name="Endo H."/>
            <person name="Kuwata A."/>
            <person name="Ogata H."/>
        </authorList>
    </citation>
    <scope>NUCLEOTIDE SEQUENCE [LARGE SCALE GENOMIC DNA]</scope>
</reference>
<dbReference type="SUPFAM" id="SSF51206">
    <property type="entry name" value="cAMP-binding domain-like"/>
    <property type="match status" value="2"/>
</dbReference>
<dbReference type="PROSITE" id="PS00888">
    <property type="entry name" value="CNMP_BINDING_1"/>
    <property type="match status" value="2"/>
</dbReference>
<dbReference type="PRINTS" id="PR00103">
    <property type="entry name" value="CAMPKINASE"/>
</dbReference>
<dbReference type="CDD" id="cd00038">
    <property type="entry name" value="CAP_ED"/>
    <property type="match status" value="2"/>
</dbReference>
<comment type="caution">
    <text evidence="9">The sequence shown here is derived from an EMBL/GenBank/DDBJ whole genome shotgun (WGS) entry which is preliminary data.</text>
</comment>
<evidence type="ECO:0000256" key="6">
    <source>
        <dbReference type="SAM" id="MobiDB-lite"/>
    </source>
</evidence>
<feature type="non-terminal residue" evidence="9">
    <location>
        <position position="1"/>
    </location>
</feature>
<keyword evidence="2" id="KW-0808">Transferase</keyword>
<name>A0ABQ6M6U4_9STRA</name>
<evidence type="ECO:0008006" key="11">
    <source>
        <dbReference type="Google" id="ProtNLM"/>
    </source>
</evidence>
<protein>
    <recommendedName>
        <fullName evidence="11">cGMP-dependent protein kinase</fullName>
    </recommendedName>
</protein>
<proteinExistence type="predicted"/>
<dbReference type="PROSITE" id="PS00889">
    <property type="entry name" value="CNMP_BINDING_2"/>
    <property type="match status" value="1"/>
</dbReference>
<gene>
    <name evidence="9" type="ORF">TeGR_g13718</name>
</gene>
<dbReference type="InterPro" id="IPR018488">
    <property type="entry name" value="cNMP-bd_CS"/>
</dbReference>
<evidence type="ECO:0000256" key="4">
    <source>
        <dbReference type="ARBA" id="ARBA00022777"/>
    </source>
</evidence>
<dbReference type="InterPro" id="IPR011009">
    <property type="entry name" value="Kinase-like_dom_sf"/>
</dbReference>
<keyword evidence="5" id="KW-0067">ATP-binding</keyword>
<dbReference type="Proteomes" id="UP001165060">
    <property type="component" value="Unassembled WGS sequence"/>
</dbReference>
<evidence type="ECO:0000259" key="8">
    <source>
        <dbReference type="PROSITE" id="PS50042"/>
    </source>
</evidence>
<evidence type="ECO:0000313" key="10">
    <source>
        <dbReference type="Proteomes" id="UP001165060"/>
    </source>
</evidence>
<dbReference type="InterPro" id="IPR014710">
    <property type="entry name" value="RmlC-like_jellyroll"/>
</dbReference>
<dbReference type="PROSITE" id="PS50042">
    <property type="entry name" value="CNMP_BINDING_3"/>
    <property type="match status" value="2"/>
</dbReference>
<dbReference type="Pfam" id="PF00069">
    <property type="entry name" value="Pkinase"/>
    <property type="match status" value="1"/>
</dbReference>
<dbReference type="InterPro" id="IPR018490">
    <property type="entry name" value="cNMP-bd_dom_sf"/>
</dbReference>
<dbReference type="Gene3D" id="2.60.120.10">
    <property type="entry name" value="Jelly Rolls"/>
    <property type="match status" value="2"/>
</dbReference>
<evidence type="ECO:0000259" key="7">
    <source>
        <dbReference type="PROSITE" id="PS50011"/>
    </source>
</evidence>
<evidence type="ECO:0000313" key="9">
    <source>
        <dbReference type="EMBL" id="GMI20699.1"/>
    </source>
</evidence>
<dbReference type="EMBL" id="BRYB01002506">
    <property type="protein sequence ID" value="GMI20699.1"/>
    <property type="molecule type" value="Genomic_DNA"/>
</dbReference>
<dbReference type="PANTHER" id="PTHR24353:SF143">
    <property type="entry name" value="PROTEIN KINASE DOMAIN-CONTAINING PROTEIN"/>
    <property type="match status" value="1"/>
</dbReference>
<keyword evidence="1" id="KW-0723">Serine/threonine-protein kinase</keyword>
<feature type="domain" description="Protein kinase" evidence="7">
    <location>
        <begin position="361"/>
        <end position="637"/>
    </location>
</feature>
<dbReference type="Gene3D" id="1.10.510.10">
    <property type="entry name" value="Transferase(Phosphotransferase) domain 1"/>
    <property type="match status" value="1"/>
</dbReference>
<dbReference type="Pfam" id="PF00027">
    <property type="entry name" value="cNMP_binding"/>
    <property type="match status" value="2"/>
</dbReference>
<evidence type="ECO:0000256" key="1">
    <source>
        <dbReference type="ARBA" id="ARBA00022527"/>
    </source>
</evidence>
<dbReference type="InterPro" id="IPR000595">
    <property type="entry name" value="cNMP-bd_dom"/>
</dbReference>
<feature type="domain" description="Cyclic nucleotide-binding" evidence="8">
    <location>
        <begin position="99"/>
        <end position="215"/>
    </location>
</feature>
<dbReference type="SMART" id="SM00100">
    <property type="entry name" value="cNMP"/>
    <property type="match status" value="2"/>
</dbReference>
<keyword evidence="4" id="KW-0418">Kinase</keyword>
<keyword evidence="10" id="KW-1185">Reference proteome</keyword>
<feature type="region of interest" description="Disordered" evidence="6">
    <location>
        <begin position="661"/>
        <end position="683"/>
    </location>
</feature>
<dbReference type="SMART" id="SM00220">
    <property type="entry name" value="S_TKc"/>
    <property type="match status" value="1"/>
</dbReference>
<sequence length="683" mass="75352">PLHPLPRYELRTDDITMIAIFIDGGAADAAPEEAPVELEGILLQGVKPVRRSLSRKKKQAMMKARGVEEDVDFDIQEYITVKTDHEKARIGDAIKASFLFQNISPQNRELLFSVMEKVKVKAGDWVITQGDEGDKFYIVDNGSYSVRINDDDKLGDKNTDGGKIVHQYKSGNNSHPSFGELALMYSTPRAATIVAETNGQLWALHRNVFRKILMRRTGRKELLHTLRNIPLFKALSTQQVQDLADCMSEVTFATNEVVIKQGDMGDSFYVIRAGSCTCSEKKTLGKKAHPDMHENDFFGEMGLLGNQARQFTVTAKEPTKCVCISKADFEAKVGNLQKIIDDDKKLRDERSVALSGAGPPLAKIEKFGSITSDETSNTLVCKVGAGGSQPNFTLKVLYKSSVVEHKQEEAAVRELDLLKTMSKNSAFSSCPCLPSLKSTYTDKNNLYVLYENTLCTSVGEVMDSLDVDEGIIKHVAMCCLTALECVHSFGVVYRGLSPDSLLVDLDGMVTLGNFHHARQNPENNFTICGTPEYLAPEVVQQQGHGLESDFWTLGVVLYELLTGETPFAAPNELDVYAKICRHKKGSLGDGIPDTDLLKTAGKGACLSWLQKLTDPDPASRLGGKKAPTPRLVSDKWITKKEWSAFKCDKFVAEAKKQLAAKEKAGDGMQKKAFAGKDDWSEGW</sequence>
<accession>A0ABQ6M6U4</accession>
<evidence type="ECO:0000256" key="2">
    <source>
        <dbReference type="ARBA" id="ARBA00022679"/>
    </source>
</evidence>
<dbReference type="SUPFAM" id="SSF56112">
    <property type="entry name" value="Protein kinase-like (PK-like)"/>
    <property type="match status" value="1"/>
</dbReference>
<keyword evidence="3" id="KW-0547">Nucleotide-binding</keyword>
<dbReference type="PROSITE" id="PS50011">
    <property type="entry name" value="PROTEIN_KINASE_DOM"/>
    <property type="match status" value="1"/>
</dbReference>
<dbReference type="PANTHER" id="PTHR24353">
    <property type="entry name" value="CYCLIC NUCLEOTIDE-DEPENDENT PROTEIN KINASE"/>
    <property type="match status" value="1"/>
</dbReference>
<organism evidence="9 10">
    <name type="scientific">Tetraparma gracilis</name>
    <dbReference type="NCBI Taxonomy" id="2962635"/>
    <lineage>
        <taxon>Eukaryota</taxon>
        <taxon>Sar</taxon>
        <taxon>Stramenopiles</taxon>
        <taxon>Ochrophyta</taxon>
        <taxon>Bolidophyceae</taxon>
        <taxon>Parmales</taxon>
        <taxon>Triparmaceae</taxon>
        <taxon>Tetraparma</taxon>
    </lineage>
</organism>
<evidence type="ECO:0000256" key="3">
    <source>
        <dbReference type="ARBA" id="ARBA00022741"/>
    </source>
</evidence>
<dbReference type="Gene3D" id="3.30.200.20">
    <property type="entry name" value="Phosphorylase Kinase, domain 1"/>
    <property type="match status" value="1"/>
</dbReference>
<feature type="domain" description="Cyclic nucleotide-binding" evidence="8">
    <location>
        <begin position="231"/>
        <end position="330"/>
    </location>
</feature>
<evidence type="ECO:0000256" key="5">
    <source>
        <dbReference type="ARBA" id="ARBA00022840"/>
    </source>
</evidence>
<dbReference type="InterPro" id="IPR000719">
    <property type="entry name" value="Prot_kinase_dom"/>
</dbReference>